<evidence type="ECO:0000313" key="1">
    <source>
        <dbReference type="EMBL" id="CDH19405.1"/>
    </source>
</evidence>
<dbReference type="Proteomes" id="UP000028500">
    <property type="component" value="Unassembled WGS sequence"/>
</dbReference>
<protein>
    <submittedName>
        <fullName evidence="1">Uncharacterized protein</fullName>
    </submittedName>
</protein>
<dbReference type="HOGENOM" id="CLU_3049438_0_0_6"/>
<gene>
    <name evidence="1" type="ORF">XBKQ1_2100071</name>
</gene>
<comment type="caution">
    <text evidence="1">The sequence shown here is derived from an EMBL/GenBank/DDBJ whole genome shotgun (WGS) entry which is preliminary data.</text>
</comment>
<proteinExistence type="predicted"/>
<accession>A0A077P4G9</accession>
<evidence type="ECO:0000313" key="2">
    <source>
        <dbReference type="Proteomes" id="UP000028500"/>
    </source>
</evidence>
<sequence>MLLITVITAFVTVGIFEGYSVAVTQSGQVVYLFNQQADSPSVTDSAQAVPVVFH</sequence>
<name>A0A077P4G9_XENBV</name>
<keyword evidence="2" id="KW-1185">Reference proteome</keyword>
<reference evidence="1" key="1">
    <citation type="submission" date="2013-07" db="EMBL/GenBank/DDBJ databases">
        <title>Sub-species coevolution in mutualistic symbiosis.</title>
        <authorList>
            <person name="Murfin K."/>
            <person name="Klassen J."/>
            <person name="Lee M."/>
            <person name="Forst S."/>
            <person name="Stock P."/>
            <person name="Goodrich-Blair H."/>
        </authorList>
    </citation>
    <scope>NUCLEOTIDE SEQUENCE [LARGE SCALE GENOMIC DNA]</scope>
    <source>
        <strain evidence="1">Kraussei Quebec</strain>
    </source>
</reference>
<dbReference type="EMBL" id="CBSY010000125">
    <property type="protein sequence ID" value="CDH19405.1"/>
    <property type="molecule type" value="Genomic_DNA"/>
</dbReference>
<dbReference type="AlphaFoldDB" id="A0A077P4G9"/>
<organism evidence="1 2">
    <name type="scientific">Xenorhabdus bovienii str. kraussei Quebec</name>
    <dbReference type="NCBI Taxonomy" id="1398203"/>
    <lineage>
        <taxon>Bacteria</taxon>
        <taxon>Pseudomonadati</taxon>
        <taxon>Pseudomonadota</taxon>
        <taxon>Gammaproteobacteria</taxon>
        <taxon>Enterobacterales</taxon>
        <taxon>Morganellaceae</taxon>
        <taxon>Xenorhabdus</taxon>
    </lineage>
</organism>